<dbReference type="PANTHER" id="PTHR42781:SF1">
    <property type="entry name" value="THIAMINE IMPORT ATP-BINDING PROTEIN THIQ"/>
    <property type="match status" value="1"/>
</dbReference>
<organism evidence="9 10">
    <name type="scientific">Tropicibacter oceani</name>
    <dbReference type="NCBI Taxonomy" id="3058420"/>
    <lineage>
        <taxon>Bacteria</taxon>
        <taxon>Pseudomonadati</taxon>
        <taxon>Pseudomonadota</taxon>
        <taxon>Alphaproteobacteria</taxon>
        <taxon>Rhodobacterales</taxon>
        <taxon>Roseobacteraceae</taxon>
        <taxon>Tropicibacter</taxon>
    </lineage>
</organism>
<keyword evidence="2" id="KW-1003">Cell membrane</keyword>
<dbReference type="InterPro" id="IPR003593">
    <property type="entry name" value="AAA+_ATPase"/>
</dbReference>
<gene>
    <name evidence="9" type="ORF">QF118_07580</name>
</gene>
<keyword evidence="3" id="KW-0997">Cell inner membrane</keyword>
<keyword evidence="7" id="KW-0472">Membrane</keyword>
<dbReference type="RefSeq" id="WP_282302019.1">
    <property type="nucleotide sequence ID" value="NZ_CP124616.1"/>
</dbReference>
<sequence length="235" mass="24979">MLVVENLSVSLDGFALQADLSLAPGRRVAVIGPSGAGKSMLLDVIAGFRAPDRGRVLWQGRDLTALPPQERPVSMLFQDQNLFPHLSVTRNLWLALRPDGGKPDPAQQTRVAQALERMGLGGMGERKPAELSGGQQARAALARVLLQARPIILLDEPFAALGPALRAEMLEQVRAVAQEAGALTLLVSHDPTDARGFAEEVVFVEAGQVQAPVETAALFDNPPEALRAYLGDSGA</sequence>
<keyword evidence="6" id="KW-1278">Translocase</keyword>
<protein>
    <submittedName>
        <fullName evidence="9">ATP-binding cassette domain-containing protein</fullName>
    </submittedName>
</protein>
<evidence type="ECO:0000256" key="1">
    <source>
        <dbReference type="ARBA" id="ARBA00022448"/>
    </source>
</evidence>
<dbReference type="Pfam" id="PF00005">
    <property type="entry name" value="ABC_tran"/>
    <property type="match status" value="1"/>
</dbReference>
<evidence type="ECO:0000256" key="7">
    <source>
        <dbReference type="ARBA" id="ARBA00023136"/>
    </source>
</evidence>
<keyword evidence="5 9" id="KW-0067">ATP-binding</keyword>
<dbReference type="InterPro" id="IPR003439">
    <property type="entry name" value="ABC_transporter-like_ATP-bd"/>
</dbReference>
<evidence type="ECO:0000259" key="8">
    <source>
        <dbReference type="PROSITE" id="PS50893"/>
    </source>
</evidence>
<dbReference type="InterPro" id="IPR027417">
    <property type="entry name" value="P-loop_NTPase"/>
</dbReference>
<evidence type="ECO:0000256" key="6">
    <source>
        <dbReference type="ARBA" id="ARBA00022967"/>
    </source>
</evidence>
<evidence type="ECO:0000256" key="2">
    <source>
        <dbReference type="ARBA" id="ARBA00022475"/>
    </source>
</evidence>
<dbReference type="InterPro" id="IPR017871">
    <property type="entry name" value="ABC_transporter-like_CS"/>
</dbReference>
<dbReference type="Proteomes" id="UP001241605">
    <property type="component" value="Chromosome"/>
</dbReference>
<dbReference type="PROSITE" id="PS00211">
    <property type="entry name" value="ABC_TRANSPORTER_1"/>
    <property type="match status" value="1"/>
</dbReference>
<dbReference type="Gene3D" id="3.40.50.300">
    <property type="entry name" value="P-loop containing nucleotide triphosphate hydrolases"/>
    <property type="match status" value="1"/>
</dbReference>
<evidence type="ECO:0000256" key="3">
    <source>
        <dbReference type="ARBA" id="ARBA00022519"/>
    </source>
</evidence>
<name>A0ABY8QL81_9RHOB</name>
<evidence type="ECO:0000313" key="10">
    <source>
        <dbReference type="Proteomes" id="UP001241605"/>
    </source>
</evidence>
<dbReference type="GO" id="GO:0005524">
    <property type="term" value="F:ATP binding"/>
    <property type="evidence" value="ECO:0007669"/>
    <property type="project" value="UniProtKB-KW"/>
</dbReference>
<evidence type="ECO:0000256" key="5">
    <source>
        <dbReference type="ARBA" id="ARBA00022840"/>
    </source>
</evidence>
<dbReference type="PANTHER" id="PTHR42781">
    <property type="entry name" value="SPERMIDINE/PUTRESCINE IMPORT ATP-BINDING PROTEIN POTA"/>
    <property type="match status" value="1"/>
</dbReference>
<evidence type="ECO:0000256" key="4">
    <source>
        <dbReference type="ARBA" id="ARBA00022741"/>
    </source>
</evidence>
<keyword evidence="1" id="KW-0813">Transport</keyword>
<dbReference type="InterPro" id="IPR050093">
    <property type="entry name" value="ABC_SmlMolc_Importer"/>
</dbReference>
<proteinExistence type="predicted"/>
<dbReference type="SUPFAM" id="SSF52540">
    <property type="entry name" value="P-loop containing nucleoside triphosphate hydrolases"/>
    <property type="match status" value="1"/>
</dbReference>
<feature type="domain" description="ABC transporter" evidence="8">
    <location>
        <begin position="2"/>
        <end position="231"/>
    </location>
</feature>
<accession>A0ABY8QL81</accession>
<evidence type="ECO:0000313" key="9">
    <source>
        <dbReference type="EMBL" id="WGW05396.1"/>
    </source>
</evidence>
<keyword evidence="4" id="KW-0547">Nucleotide-binding</keyword>
<reference evidence="9 10" key="1">
    <citation type="submission" date="2023-05" db="EMBL/GenBank/DDBJ databases">
        <title>YMD87, complete Genome.</title>
        <authorList>
            <person name="Zhang J."/>
            <person name="Xu X."/>
        </authorList>
    </citation>
    <scope>NUCLEOTIDE SEQUENCE [LARGE SCALE GENOMIC DNA]</scope>
    <source>
        <strain evidence="9 10">YMD87</strain>
    </source>
</reference>
<keyword evidence="10" id="KW-1185">Reference proteome</keyword>
<dbReference type="SMART" id="SM00382">
    <property type="entry name" value="AAA"/>
    <property type="match status" value="1"/>
</dbReference>
<dbReference type="PROSITE" id="PS50893">
    <property type="entry name" value="ABC_TRANSPORTER_2"/>
    <property type="match status" value="1"/>
</dbReference>
<dbReference type="EMBL" id="CP124616">
    <property type="protein sequence ID" value="WGW05396.1"/>
    <property type="molecule type" value="Genomic_DNA"/>
</dbReference>